<dbReference type="AlphaFoldDB" id="A0A1G6GYZ8"/>
<accession>A0A1G6GYZ8</accession>
<dbReference type="Gene3D" id="2.70.70.10">
    <property type="entry name" value="Glucose Permease (Domain IIA)"/>
    <property type="match status" value="1"/>
</dbReference>
<protein>
    <submittedName>
        <fullName evidence="2">Peptidase family M23</fullName>
    </submittedName>
</protein>
<evidence type="ECO:0000313" key="2">
    <source>
        <dbReference type="EMBL" id="SDB87229.1"/>
    </source>
</evidence>
<reference evidence="3" key="1">
    <citation type="submission" date="2016-09" db="EMBL/GenBank/DDBJ databases">
        <authorList>
            <person name="Varghese N."/>
            <person name="Submissions S."/>
        </authorList>
    </citation>
    <scope>NUCLEOTIDE SEQUENCE [LARGE SCALE GENOMIC DNA]</scope>
    <source>
        <strain evidence="3">ANC 3699</strain>
    </source>
</reference>
<dbReference type="SUPFAM" id="SSF51261">
    <property type="entry name" value="Duplicated hybrid motif"/>
    <property type="match status" value="1"/>
</dbReference>
<dbReference type="EMBL" id="FMYK01000001">
    <property type="protein sequence ID" value="SDB87229.1"/>
    <property type="molecule type" value="Genomic_DNA"/>
</dbReference>
<sequence length="199" mass="21809">MIRQRMTRFIPQRSRNLNGKAWQSVVVIIFSGLFLSACEPPKSSESAGARSVMLYWKLQQQSMPTQVAIPVQGVTHSQITDTWGAARSAGRKHQGVDIFAPRGTPVLASTHGIVSRLGTNNLGGNVVWVVGPDRSRHYYAHLDSYAAHIQEGDWVEAGEVLAYVGNSGNAKTTPPHLHYGIYLNGQGVVNPYPYLQEAN</sequence>
<dbReference type="InterPro" id="IPR011055">
    <property type="entry name" value="Dup_hybrid_motif"/>
</dbReference>
<dbReference type="InterPro" id="IPR016047">
    <property type="entry name" value="M23ase_b-sheet_dom"/>
</dbReference>
<gene>
    <name evidence="2" type="ORF">SAMN05421749_101582</name>
</gene>
<dbReference type="InterPro" id="IPR050570">
    <property type="entry name" value="Cell_wall_metabolism_enzyme"/>
</dbReference>
<organism evidence="2 3">
    <name type="scientific">Acinetobacter marinus</name>
    <dbReference type="NCBI Taxonomy" id="281375"/>
    <lineage>
        <taxon>Bacteria</taxon>
        <taxon>Pseudomonadati</taxon>
        <taxon>Pseudomonadota</taxon>
        <taxon>Gammaproteobacteria</taxon>
        <taxon>Moraxellales</taxon>
        <taxon>Moraxellaceae</taxon>
        <taxon>Acinetobacter</taxon>
    </lineage>
</organism>
<evidence type="ECO:0000313" key="3">
    <source>
        <dbReference type="Proteomes" id="UP000242317"/>
    </source>
</evidence>
<evidence type="ECO:0000259" key="1">
    <source>
        <dbReference type="Pfam" id="PF01551"/>
    </source>
</evidence>
<dbReference type="Pfam" id="PF01551">
    <property type="entry name" value="Peptidase_M23"/>
    <property type="match status" value="1"/>
</dbReference>
<dbReference type="PANTHER" id="PTHR21666:SF268">
    <property type="entry name" value="PEPTIDASE M23 DOMAIN-CONTAINING PROTEIN"/>
    <property type="match status" value="1"/>
</dbReference>
<dbReference type="Proteomes" id="UP000242317">
    <property type="component" value="Unassembled WGS sequence"/>
</dbReference>
<name>A0A1G6GYZ8_9GAMM</name>
<proteinExistence type="predicted"/>
<keyword evidence="3" id="KW-1185">Reference proteome</keyword>
<feature type="domain" description="M23ase beta-sheet core" evidence="1">
    <location>
        <begin position="91"/>
        <end position="188"/>
    </location>
</feature>
<dbReference type="PANTHER" id="PTHR21666">
    <property type="entry name" value="PEPTIDASE-RELATED"/>
    <property type="match status" value="1"/>
</dbReference>
<dbReference type="CDD" id="cd12797">
    <property type="entry name" value="M23_peptidase"/>
    <property type="match status" value="1"/>
</dbReference>
<dbReference type="GO" id="GO:0004222">
    <property type="term" value="F:metalloendopeptidase activity"/>
    <property type="evidence" value="ECO:0007669"/>
    <property type="project" value="TreeGrafter"/>
</dbReference>